<gene>
    <name evidence="3" type="ORF">HAP41_0000032425</name>
</gene>
<dbReference type="PROSITE" id="PS50222">
    <property type="entry name" value="EF_HAND_2"/>
    <property type="match status" value="2"/>
</dbReference>
<dbReference type="Proteomes" id="UP000551709">
    <property type="component" value="Chromosome"/>
</dbReference>
<dbReference type="EMBL" id="CP096255">
    <property type="protein sequence ID" value="UPT91891.1"/>
    <property type="molecule type" value="Genomic_DNA"/>
</dbReference>
<dbReference type="SUPFAM" id="SSF47473">
    <property type="entry name" value="EF-hand"/>
    <property type="match status" value="1"/>
</dbReference>
<dbReference type="PROSITE" id="PS00141">
    <property type="entry name" value="ASP_PROTEASE"/>
    <property type="match status" value="1"/>
</dbReference>
<dbReference type="InterPro" id="IPR002048">
    <property type="entry name" value="EF_hand_dom"/>
</dbReference>
<feature type="domain" description="EF-hand" evidence="2">
    <location>
        <begin position="125"/>
        <end position="157"/>
    </location>
</feature>
<feature type="compositionally biased region" description="Low complexity" evidence="1">
    <location>
        <begin position="31"/>
        <end position="41"/>
    </location>
</feature>
<reference evidence="3" key="2">
    <citation type="submission" date="2022-04" db="EMBL/GenBank/DDBJ databases">
        <authorList>
            <person name="Bromfield E.S.P."/>
            <person name="Cloutier S."/>
        </authorList>
    </citation>
    <scope>NUCLEOTIDE SEQUENCE</scope>
    <source>
        <strain evidence="3">1S5</strain>
    </source>
</reference>
<dbReference type="GO" id="GO:0006508">
    <property type="term" value="P:proteolysis"/>
    <property type="evidence" value="ECO:0007669"/>
    <property type="project" value="InterPro"/>
</dbReference>
<dbReference type="GO" id="GO:0004190">
    <property type="term" value="F:aspartic-type endopeptidase activity"/>
    <property type="evidence" value="ECO:0007669"/>
    <property type="project" value="InterPro"/>
</dbReference>
<feature type="domain" description="EF-hand" evidence="2">
    <location>
        <begin position="88"/>
        <end position="123"/>
    </location>
</feature>
<proteinExistence type="predicted"/>
<name>A0A8U0FZS1_9BRAD</name>
<dbReference type="InterPro" id="IPR001969">
    <property type="entry name" value="Aspartic_peptidase_AS"/>
</dbReference>
<dbReference type="CDD" id="cd00051">
    <property type="entry name" value="EFh"/>
    <property type="match status" value="1"/>
</dbReference>
<feature type="compositionally biased region" description="Low complexity" evidence="1">
    <location>
        <begin position="61"/>
        <end position="90"/>
    </location>
</feature>
<dbReference type="InterPro" id="IPR011992">
    <property type="entry name" value="EF-hand-dom_pair"/>
</dbReference>
<accession>A0A8U0FZS1</accession>
<dbReference type="Pfam" id="PF13499">
    <property type="entry name" value="EF-hand_7"/>
    <property type="match status" value="1"/>
</dbReference>
<dbReference type="RefSeq" id="WP_248577247.1">
    <property type="nucleotide sequence ID" value="NZ_CP096255.1"/>
</dbReference>
<dbReference type="GO" id="GO:0005509">
    <property type="term" value="F:calcium ion binding"/>
    <property type="evidence" value="ECO:0007669"/>
    <property type="project" value="InterPro"/>
</dbReference>
<evidence type="ECO:0000313" key="3">
    <source>
        <dbReference type="EMBL" id="UPT91891.1"/>
    </source>
</evidence>
<dbReference type="PROSITE" id="PS00018">
    <property type="entry name" value="EF_HAND_1"/>
    <property type="match status" value="2"/>
</dbReference>
<feature type="compositionally biased region" description="Low complexity" evidence="1">
    <location>
        <begin position="170"/>
        <end position="196"/>
    </location>
</feature>
<reference evidence="3" key="1">
    <citation type="journal article" date="2017" name="Syst. Appl. Microbiol.">
        <title>Soybeans inoculated with root zone soils of Canadian native legumes harbour diverse and novel Bradyrhizobium spp. that possess agricultural potential.</title>
        <authorList>
            <person name="Bromfield E.S.P."/>
            <person name="Cloutier S."/>
            <person name="Tambong J.T."/>
            <person name="Tran Thi T.V."/>
        </authorList>
    </citation>
    <scope>NUCLEOTIDE SEQUENCE</scope>
    <source>
        <strain evidence="3">1S5</strain>
    </source>
</reference>
<feature type="region of interest" description="Disordered" evidence="1">
    <location>
        <begin position="1"/>
        <end position="90"/>
    </location>
</feature>
<feature type="compositionally biased region" description="Polar residues" evidence="1">
    <location>
        <begin position="205"/>
        <end position="217"/>
    </location>
</feature>
<dbReference type="SMART" id="SM00054">
    <property type="entry name" value="EFh"/>
    <property type="match status" value="2"/>
</dbReference>
<feature type="region of interest" description="Disordered" evidence="1">
    <location>
        <begin position="231"/>
        <end position="250"/>
    </location>
</feature>
<protein>
    <submittedName>
        <fullName evidence="3">EF-hand domain-containing protein</fullName>
    </submittedName>
</protein>
<dbReference type="AlphaFoldDB" id="A0A8U0FZS1"/>
<dbReference type="InterPro" id="IPR018247">
    <property type="entry name" value="EF_Hand_1_Ca_BS"/>
</dbReference>
<organism evidence="3 4">
    <name type="scientific">Bradyrhizobium barranii subsp. apii</name>
    <dbReference type="NCBI Taxonomy" id="2819348"/>
    <lineage>
        <taxon>Bacteria</taxon>
        <taxon>Pseudomonadati</taxon>
        <taxon>Pseudomonadota</taxon>
        <taxon>Alphaproteobacteria</taxon>
        <taxon>Hyphomicrobiales</taxon>
        <taxon>Nitrobacteraceae</taxon>
        <taxon>Bradyrhizobium</taxon>
        <taxon>Bradyrhizobium barranii</taxon>
    </lineage>
</organism>
<feature type="compositionally biased region" description="Low complexity" evidence="1">
    <location>
        <begin position="1"/>
        <end position="21"/>
    </location>
</feature>
<evidence type="ECO:0000256" key="1">
    <source>
        <dbReference type="SAM" id="MobiDB-lite"/>
    </source>
</evidence>
<evidence type="ECO:0000259" key="2">
    <source>
        <dbReference type="PROSITE" id="PS50222"/>
    </source>
</evidence>
<dbReference type="Gene3D" id="1.10.238.10">
    <property type="entry name" value="EF-hand"/>
    <property type="match status" value="1"/>
</dbReference>
<feature type="region of interest" description="Disordered" evidence="1">
    <location>
        <begin position="133"/>
        <end position="217"/>
    </location>
</feature>
<sequence>MQSLTKSKSSSSTQNTGSSQNAPINPFAIDSGSSTTSGATSPVNAGKTPQISPETMNALFAAQSQSTDSTGSAASSSSSSSTSSTSTSRDAALKDLFSQIDGDGDGKITKSEFENALGAGGTNLAQADDVFSKMDTNSDGSVSLDEMSKALKSGHGGHHHAQGAGGSGDGSDSSSQSSGGSTSTTTTAADGSTTTTVTYADGFKMSTTVPGASSSSRNSAYDLFAQLMQRQGGQGQGASATAGASMSMSV</sequence>
<evidence type="ECO:0000313" key="4">
    <source>
        <dbReference type="Proteomes" id="UP000551709"/>
    </source>
</evidence>